<protein>
    <submittedName>
        <fullName evidence="1">Uncharacterized protein</fullName>
    </submittedName>
</protein>
<gene>
    <name evidence="1" type="ORF">SDC9_205364</name>
</gene>
<dbReference type="AlphaFoldDB" id="A0A645J3H3"/>
<proteinExistence type="predicted"/>
<evidence type="ECO:0000313" key="1">
    <source>
        <dbReference type="EMBL" id="MPN57670.1"/>
    </source>
</evidence>
<dbReference type="EMBL" id="VSSQ01129494">
    <property type="protein sequence ID" value="MPN57670.1"/>
    <property type="molecule type" value="Genomic_DNA"/>
</dbReference>
<sequence length="82" mass="9557">MHEIQEVTLEKLQESFFLARELIDARTLEMTKKLVELYVGRVTIFNNYVEVLYKFHPDLSFKDSGMLCGSGRNGLNLHHRSV</sequence>
<accession>A0A645J3H3</accession>
<reference evidence="1" key="1">
    <citation type="submission" date="2019-08" db="EMBL/GenBank/DDBJ databases">
        <authorList>
            <person name="Kucharzyk K."/>
            <person name="Murdoch R.W."/>
            <person name="Higgins S."/>
            <person name="Loffler F."/>
        </authorList>
    </citation>
    <scope>NUCLEOTIDE SEQUENCE</scope>
</reference>
<organism evidence="1">
    <name type="scientific">bioreactor metagenome</name>
    <dbReference type="NCBI Taxonomy" id="1076179"/>
    <lineage>
        <taxon>unclassified sequences</taxon>
        <taxon>metagenomes</taxon>
        <taxon>ecological metagenomes</taxon>
    </lineage>
</organism>
<comment type="caution">
    <text evidence="1">The sequence shown here is derived from an EMBL/GenBank/DDBJ whole genome shotgun (WGS) entry which is preliminary data.</text>
</comment>
<name>A0A645J3H3_9ZZZZ</name>